<evidence type="ECO:0000313" key="1">
    <source>
        <dbReference type="EMBL" id="PRY00697.1"/>
    </source>
</evidence>
<sequence>MIEMFIYPEELADVAARSSCPDCKGGTGILVQADATGVRWDPTQVHLGACPAQQRGVAERDALVLAAFDRLPTGMAERCRAEIDQWFGHLWHIVAAARRGVLVSRSYRRPLHEQLKAEGDRRAQLDDRTWIVWDAFAESARLGAAPRETEHEFE</sequence>
<dbReference type="RefSeq" id="WP_106242552.1">
    <property type="nucleotide sequence ID" value="NZ_PVZC01000002.1"/>
</dbReference>
<dbReference type="Proteomes" id="UP000237846">
    <property type="component" value="Unassembled WGS sequence"/>
</dbReference>
<organism evidence="1 2">
    <name type="scientific">Allonocardiopsis opalescens</name>
    <dbReference type="NCBI Taxonomy" id="1144618"/>
    <lineage>
        <taxon>Bacteria</taxon>
        <taxon>Bacillati</taxon>
        <taxon>Actinomycetota</taxon>
        <taxon>Actinomycetes</taxon>
        <taxon>Streptosporangiales</taxon>
        <taxon>Allonocardiopsis</taxon>
    </lineage>
</organism>
<comment type="caution">
    <text evidence="1">The sequence shown here is derived from an EMBL/GenBank/DDBJ whole genome shotgun (WGS) entry which is preliminary data.</text>
</comment>
<proteinExistence type="predicted"/>
<keyword evidence="2" id="KW-1185">Reference proteome</keyword>
<dbReference type="EMBL" id="PVZC01000002">
    <property type="protein sequence ID" value="PRY00697.1"/>
    <property type="molecule type" value="Genomic_DNA"/>
</dbReference>
<dbReference type="AlphaFoldDB" id="A0A2T0QA28"/>
<accession>A0A2T0QA28</accession>
<protein>
    <submittedName>
        <fullName evidence="1">Uncharacterized protein</fullName>
    </submittedName>
</protein>
<reference evidence="1 2" key="1">
    <citation type="submission" date="2018-03" db="EMBL/GenBank/DDBJ databases">
        <title>Genomic Encyclopedia of Archaeal and Bacterial Type Strains, Phase II (KMG-II): from individual species to whole genera.</title>
        <authorList>
            <person name="Goeker M."/>
        </authorList>
    </citation>
    <scope>NUCLEOTIDE SEQUENCE [LARGE SCALE GENOMIC DNA]</scope>
    <source>
        <strain evidence="1 2">DSM 45601</strain>
    </source>
</reference>
<name>A0A2T0QA28_9ACTN</name>
<gene>
    <name evidence="1" type="ORF">CLV72_102328</name>
</gene>
<evidence type="ECO:0000313" key="2">
    <source>
        <dbReference type="Proteomes" id="UP000237846"/>
    </source>
</evidence>